<organism evidence="2">
    <name type="scientific">Arundo donax</name>
    <name type="common">Giant reed</name>
    <name type="synonym">Donax arundinaceus</name>
    <dbReference type="NCBI Taxonomy" id="35708"/>
    <lineage>
        <taxon>Eukaryota</taxon>
        <taxon>Viridiplantae</taxon>
        <taxon>Streptophyta</taxon>
        <taxon>Embryophyta</taxon>
        <taxon>Tracheophyta</taxon>
        <taxon>Spermatophyta</taxon>
        <taxon>Magnoliopsida</taxon>
        <taxon>Liliopsida</taxon>
        <taxon>Poales</taxon>
        <taxon>Poaceae</taxon>
        <taxon>PACMAD clade</taxon>
        <taxon>Arundinoideae</taxon>
        <taxon>Arundineae</taxon>
        <taxon>Arundo</taxon>
    </lineage>
</organism>
<keyword evidence="1" id="KW-0472">Membrane</keyword>
<evidence type="ECO:0000256" key="1">
    <source>
        <dbReference type="SAM" id="Phobius"/>
    </source>
</evidence>
<protein>
    <submittedName>
        <fullName evidence="2">Uncharacterized protein</fullName>
    </submittedName>
</protein>
<feature type="transmembrane region" description="Helical" evidence="1">
    <location>
        <begin position="12"/>
        <end position="29"/>
    </location>
</feature>
<proteinExistence type="predicted"/>
<name>A0A0A9GX87_ARUDO</name>
<sequence>MVIIWDGLIPQLVIQFLFEIVFFYFLSSLRKEPSSVLRVLARKIELAYPAPRRQLKGCGRESN</sequence>
<reference evidence="2" key="2">
    <citation type="journal article" date="2015" name="Data Brief">
        <title>Shoot transcriptome of the giant reed, Arundo donax.</title>
        <authorList>
            <person name="Barrero R.A."/>
            <person name="Guerrero F.D."/>
            <person name="Moolhuijzen P."/>
            <person name="Goolsby J.A."/>
            <person name="Tidwell J."/>
            <person name="Bellgard S.E."/>
            <person name="Bellgard M.I."/>
        </authorList>
    </citation>
    <scope>NUCLEOTIDE SEQUENCE</scope>
    <source>
        <tissue evidence="2">Shoot tissue taken approximately 20 cm above the soil surface</tissue>
    </source>
</reference>
<dbReference type="EMBL" id="GBRH01168784">
    <property type="protein sequence ID" value="JAE29112.1"/>
    <property type="molecule type" value="Transcribed_RNA"/>
</dbReference>
<evidence type="ECO:0000313" key="2">
    <source>
        <dbReference type="EMBL" id="JAE29112.1"/>
    </source>
</evidence>
<reference evidence="2" key="1">
    <citation type="submission" date="2014-09" db="EMBL/GenBank/DDBJ databases">
        <authorList>
            <person name="Magalhaes I.L.F."/>
            <person name="Oliveira U."/>
            <person name="Santos F.R."/>
            <person name="Vidigal T.H.D.A."/>
            <person name="Brescovit A.D."/>
            <person name="Santos A.J."/>
        </authorList>
    </citation>
    <scope>NUCLEOTIDE SEQUENCE</scope>
    <source>
        <tissue evidence="2">Shoot tissue taken approximately 20 cm above the soil surface</tissue>
    </source>
</reference>
<accession>A0A0A9GX87</accession>
<keyword evidence="1" id="KW-0812">Transmembrane</keyword>
<keyword evidence="1" id="KW-1133">Transmembrane helix</keyword>
<dbReference type="AlphaFoldDB" id="A0A0A9GX87"/>